<proteinExistence type="predicted"/>
<comment type="function">
    <text evidence="2">May play the central regulatory role in sporulation. It may be an element of the effector pathway responsible for the activation of sporulation genes in response to nutritional stress. Spo0A may act in concert with spo0H (a sigma factor) to control the expression of some genes that are critical to the sporulation process.</text>
</comment>
<dbReference type="OrthoDB" id="9808843at2"/>
<dbReference type="SMART" id="SM01012">
    <property type="entry name" value="ANTAR"/>
    <property type="match status" value="1"/>
</dbReference>
<dbReference type="SUPFAM" id="SSF52172">
    <property type="entry name" value="CheY-like"/>
    <property type="match status" value="1"/>
</dbReference>
<dbReference type="AlphaFoldDB" id="A0A4U8Q3M1"/>
<organism evidence="6 7">
    <name type="scientific">Robinsoniella peoriensis</name>
    <dbReference type="NCBI Taxonomy" id="180332"/>
    <lineage>
        <taxon>Bacteria</taxon>
        <taxon>Bacillati</taxon>
        <taxon>Bacillota</taxon>
        <taxon>Clostridia</taxon>
        <taxon>Lachnospirales</taxon>
        <taxon>Lachnospiraceae</taxon>
        <taxon>Robinsoniella</taxon>
    </lineage>
</organism>
<feature type="domain" description="Response regulatory" evidence="4">
    <location>
        <begin position="3"/>
        <end position="117"/>
    </location>
</feature>
<evidence type="ECO:0000259" key="5">
    <source>
        <dbReference type="PROSITE" id="PS50921"/>
    </source>
</evidence>
<dbReference type="InterPro" id="IPR036388">
    <property type="entry name" value="WH-like_DNA-bd_sf"/>
</dbReference>
<dbReference type="PIRSF" id="PIRSF036382">
    <property type="entry name" value="RR_antiterm"/>
    <property type="match status" value="1"/>
</dbReference>
<comment type="caution">
    <text evidence="6">The sequence shown here is derived from an EMBL/GenBank/DDBJ whole genome shotgun (WGS) entry which is preliminary data.</text>
</comment>
<dbReference type="PROSITE" id="PS50921">
    <property type="entry name" value="ANTAR"/>
    <property type="match status" value="1"/>
</dbReference>
<dbReference type="GO" id="GO:0003723">
    <property type="term" value="F:RNA binding"/>
    <property type="evidence" value="ECO:0007669"/>
    <property type="project" value="InterPro"/>
</dbReference>
<dbReference type="InterPro" id="IPR005561">
    <property type="entry name" value="ANTAR"/>
</dbReference>
<feature type="domain" description="ANTAR" evidence="5">
    <location>
        <begin position="123"/>
        <end position="184"/>
    </location>
</feature>
<dbReference type="Proteomes" id="UP000306509">
    <property type="component" value="Unassembled WGS sequence"/>
</dbReference>
<dbReference type="EMBL" id="QGQD01000083">
    <property type="protein sequence ID" value="TLC98813.1"/>
    <property type="molecule type" value="Genomic_DNA"/>
</dbReference>
<gene>
    <name evidence="6" type="primary">pdtaR_2</name>
    <name evidence="6" type="ORF">DSM106044_04347</name>
</gene>
<dbReference type="Pfam" id="PF03861">
    <property type="entry name" value="ANTAR"/>
    <property type="match status" value="1"/>
</dbReference>
<evidence type="ECO:0000313" key="6">
    <source>
        <dbReference type="EMBL" id="TLC98813.1"/>
    </source>
</evidence>
<dbReference type="InterPro" id="IPR011006">
    <property type="entry name" value="CheY-like_superfamily"/>
</dbReference>
<dbReference type="Gene3D" id="1.10.10.10">
    <property type="entry name" value="Winged helix-like DNA-binding domain superfamily/Winged helix DNA-binding domain"/>
    <property type="match status" value="1"/>
</dbReference>
<dbReference type="InterPro" id="IPR001789">
    <property type="entry name" value="Sig_transdc_resp-reg_receiver"/>
</dbReference>
<dbReference type="GO" id="GO:0000160">
    <property type="term" value="P:phosphorelay signal transduction system"/>
    <property type="evidence" value="ECO:0007669"/>
    <property type="project" value="InterPro"/>
</dbReference>
<evidence type="ECO:0000256" key="1">
    <source>
        <dbReference type="ARBA" id="ARBA00018672"/>
    </source>
</evidence>
<comment type="caution">
    <text evidence="3">Lacks conserved residue(s) required for the propagation of feature annotation.</text>
</comment>
<dbReference type="InterPro" id="IPR008327">
    <property type="entry name" value="Sig_transdc_resp-reg_antiterm"/>
</dbReference>
<evidence type="ECO:0000259" key="4">
    <source>
        <dbReference type="PROSITE" id="PS50110"/>
    </source>
</evidence>
<evidence type="ECO:0000256" key="2">
    <source>
        <dbReference type="ARBA" id="ARBA00024867"/>
    </source>
</evidence>
<dbReference type="Gene3D" id="3.40.50.2300">
    <property type="match status" value="1"/>
</dbReference>
<dbReference type="RefSeq" id="WP_027295711.1">
    <property type="nucleotide sequence ID" value="NZ_CABMJZ010000123.1"/>
</dbReference>
<evidence type="ECO:0000256" key="3">
    <source>
        <dbReference type="PROSITE-ProRule" id="PRU00169"/>
    </source>
</evidence>
<dbReference type="PROSITE" id="PS50110">
    <property type="entry name" value="RESPONSE_REGULATORY"/>
    <property type="match status" value="1"/>
</dbReference>
<keyword evidence="7" id="KW-1185">Reference proteome</keyword>
<dbReference type="STRING" id="180332.GCA_000797495_02092"/>
<accession>A0A4U8Q3M1</accession>
<name>A0A4U8Q3M1_9FIRM</name>
<sequence length="190" mass="21899">MNSVLIISPTEKSIAVFRDMLSQSSYRELVTVSNCGEARRLLIERSFDLCIINSPLRDETGVSMARNIATDGSTQVILIVKNELYDDISMKVEEYGVFTIAKPISKVLFWSALKLCQASHNRMSMMRNENKQLLQKIEDIRIVDRAKCILIEYLNMSEAEAHKYIEKQAMDTRVTRRIIAERILKTYEND</sequence>
<reference evidence="6 7" key="1">
    <citation type="journal article" date="2019" name="Anaerobe">
        <title>Detection of Robinsoniella peoriensis in multiple bone samples of a trauma patient.</title>
        <authorList>
            <person name="Schrottner P."/>
            <person name="Hartwich K."/>
            <person name="Bunk B."/>
            <person name="Schober I."/>
            <person name="Helbig S."/>
            <person name="Rudolph W.W."/>
            <person name="Gunzer F."/>
        </authorList>
    </citation>
    <scope>NUCLEOTIDE SEQUENCE [LARGE SCALE GENOMIC DNA]</scope>
    <source>
        <strain evidence="6 7">DSM 106044</strain>
    </source>
</reference>
<protein>
    <recommendedName>
        <fullName evidence="1">Stage 0 sporulation protein A homolog</fullName>
    </recommendedName>
</protein>
<dbReference type="Pfam" id="PF00072">
    <property type="entry name" value="Response_reg"/>
    <property type="match status" value="1"/>
</dbReference>
<evidence type="ECO:0000313" key="7">
    <source>
        <dbReference type="Proteomes" id="UP000306509"/>
    </source>
</evidence>